<dbReference type="CDD" id="cd05403">
    <property type="entry name" value="NT_KNTase_like"/>
    <property type="match status" value="1"/>
</dbReference>
<keyword evidence="6" id="KW-0547">Nucleotide-binding</keyword>
<dbReference type="PANTHER" id="PTHR33571:SF19">
    <property type="entry name" value="PROTEIN ADENYLYLTRANSFERASE MJ0128-RELATED"/>
    <property type="match status" value="1"/>
</dbReference>
<comment type="cofactor">
    <cofactor evidence="1">
        <name>Mg(2+)</name>
        <dbReference type="ChEBI" id="CHEBI:18420"/>
    </cofactor>
</comment>
<evidence type="ECO:0000259" key="10">
    <source>
        <dbReference type="Pfam" id="PF01909"/>
    </source>
</evidence>
<gene>
    <name evidence="11" type="ORF">LCGC14_3043510</name>
</gene>
<dbReference type="SUPFAM" id="SSF81301">
    <property type="entry name" value="Nucleotidyltransferase"/>
    <property type="match status" value="1"/>
</dbReference>
<feature type="domain" description="Polymerase nucleotidyl transferase" evidence="10">
    <location>
        <begin position="3"/>
        <end position="69"/>
    </location>
</feature>
<reference evidence="11" key="1">
    <citation type="journal article" date="2015" name="Nature">
        <title>Complex archaea that bridge the gap between prokaryotes and eukaryotes.</title>
        <authorList>
            <person name="Spang A."/>
            <person name="Saw J.H."/>
            <person name="Jorgensen S.L."/>
            <person name="Zaremba-Niedzwiedzka K."/>
            <person name="Martijn J."/>
            <person name="Lind A.E."/>
            <person name="van Eijk R."/>
            <person name="Schleper C."/>
            <person name="Guy L."/>
            <person name="Ettema T.J."/>
        </authorList>
    </citation>
    <scope>NUCLEOTIDE SEQUENCE</scope>
</reference>
<accession>A0A0F8ZET8</accession>
<dbReference type="InterPro" id="IPR052038">
    <property type="entry name" value="Type-VII_TA_antitoxin"/>
</dbReference>
<dbReference type="PANTHER" id="PTHR33571">
    <property type="entry name" value="SSL8005 PROTEIN"/>
    <property type="match status" value="1"/>
</dbReference>
<evidence type="ECO:0000256" key="6">
    <source>
        <dbReference type="ARBA" id="ARBA00022741"/>
    </source>
</evidence>
<evidence type="ECO:0000256" key="9">
    <source>
        <dbReference type="ARBA" id="ARBA00038276"/>
    </source>
</evidence>
<protein>
    <recommendedName>
        <fullName evidence="10">Polymerase nucleotidyl transferase domain-containing protein</fullName>
    </recommendedName>
</protein>
<keyword evidence="7" id="KW-0067">ATP-binding</keyword>
<dbReference type="AlphaFoldDB" id="A0A0F8ZET8"/>
<evidence type="ECO:0000256" key="8">
    <source>
        <dbReference type="ARBA" id="ARBA00022842"/>
    </source>
</evidence>
<dbReference type="InterPro" id="IPR043519">
    <property type="entry name" value="NT_sf"/>
</dbReference>
<evidence type="ECO:0000256" key="2">
    <source>
        <dbReference type="ARBA" id="ARBA00022649"/>
    </source>
</evidence>
<evidence type="ECO:0000256" key="1">
    <source>
        <dbReference type="ARBA" id="ARBA00001946"/>
    </source>
</evidence>
<dbReference type="GO" id="GO:0046872">
    <property type="term" value="F:metal ion binding"/>
    <property type="evidence" value="ECO:0007669"/>
    <property type="project" value="UniProtKB-KW"/>
</dbReference>
<comment type="similarity">
    <text evidence="9">Belongs to the MntA antitoxin family.</text>
</comment>
<name>A0A0F8ZET8_9ZZZZ</name>
<dbReference type="Gene3D" id="3.30.460.10">
    <property type="entry name" value="Beta Polymerase, domain 2"/>
    <property type="match status" value="1"/>
</dbReference>
<organism evidence="11">
    <name type="scientific">marine sediment metagenome</name>
    <dbReference type="NCBI Taxonomy" id="412755"/>
    <lineage>
        <taxon>unclassified sequences</taxon>
        <taxon>metagenomes</taxon>
        <taxon>ecological metagenomes</taxon>
    </lineage>
</organism>
<keyword evidence="4" id="KW-0548">Nucleotidyltransferase</keyword>
<keyword evidence="2" id="KW-1277">Toxin-antitoxin system</keyword>
<dbReference type="EMBL" id="LAZR01063935">
    <property type="protein sequence ID" value="KKK58531.1"/>
    <property type="molecule type" value="Genomic_DNA"/>
</dbReference>
<evidence type="ECO:0000256" key="4">
    <source>
        <dbReference type="ARBA" id="ARBA00022695"/>
    </source>
</evidence>
<proteinExistence type="inferred from homology"/>
<evidence type="ECO:0000256" key="5">
    <source>
        <dbReference type="ARBA" id="ARBA00022723"/>
    </source>
</evidence>
<keyword evidence="3" id="KW-0808">Transferase</keyword>
<sequence>MSIFGSHVRGEQKDDSDIDILVEFNEPVGFFTFLDLEVFLSELLESKVDLVSKKALKPGIGKNILQERISV</sequence>
<keyword evidence="5" id="KW-0479">Metal-binding</keyword>
<evidence type="ECO:0000313" key="11">
    <source>
        <dbReference type="EMBL" id="KKK58531.1"/>
    </source>
</evidence>
<evidence type="ECO:0000256" key="3">
    <source>
        <dbReference type="ARBA" id="ARBA00022679"/>
    </source>
</evidence>
<evidence type="ECO:0000256" key="7">
    <source>
        <dbReference type="ARBA" id="ARBA00022840"/>
    </source>
</evidence>
<dbReference type="InterPro" id="IPR002934">
    <property type="entry name" value="Polymerase_NTP_transf_dom"/>
</dbReference>
<dbReference type="Pfam" id="PF01909">
    <property type="entry name" value="NTP_transf_2"/>
    <property type="match status" value="1"/>
</dbReference>
<dbReference type="GO" id="GO:0016779">
    <property type="term" value="F:nucleotidyltransferase activity"/>
    <property type="evidence" value="ECO:0007669"/>
    <property type="project" value="UniProtKB-KW"/>
</dbReference>
<keyword evidence="8" id="KW-0460">Magnesium</keyword>
<comment type="caution">
    <text evidence="11">The sequence shown here is derived from an EMBL/GenBank/DDBJ whole genome shotgun (WGS) entry which is preliminary data.</text>
</comment>
<dbReference type="GO" id="GO:0005524">
    <property type="term" value="F:ATP binding"/>
    <property type="evidence" value="ECO:0007669"/>
    <property type="project" value="UniProtKB-KW"/>
</dbReference>